<proteinExistence type="inferred from homology"/>
<keyword evidence="3" id="KW-1003">Cell membrane</keyword>
<keyword evidence="10" id="KW-0808">Transferase</keyword>
<evidence type="ECO:0000259" key="8">
    <source>
        <dbReference type="Pfam" id="PF01478"/>
    </source>
</evidence>
<dbReference type="Gene3D" id="1.20.120.1220">
    <property type="match status" value="1"/>
</dbReference>
<dbReference type="PANTHER" id="PTHR30487:SF0">
    <property type="entry name" value="PREPILIN LEADER PEPTIDASE_N-METHYLTRANSFERASE-RELATED"/>
    <property type="match status" value="1"/>
</dbReference>
<evidence type="ECO:0000256" key="7">
    <source>
        <dbReference type="SAM" id="Phobius"/>
    </source>
</evidence>
<keyword evidence="4 7" id="KW-0812">Transmembrane</keyword>
<feature type="transmembrane region" description="Helical" evidence="7">
    <location>
        <begin position="6"/>
        <end position="24"/>
    </location>
</feature>
<keyword evidence="6 7" id="KW-0472">Membrane</keyword>
<dbReference type="EMBL" id="VMGK01000005">
    <property type="protein sequence ID" value="TSC93207.1"/>
    <property type="molecule type" value="Genomic_DNA"/>
</dbReference>
<organism evidence="10 11">
    <name type="scientific">Candidatus Berkelbacteria bacterium Licking1014_7</name>
    <dbReference type="NCBI Taxonomy" id="2017147"/>
    <lineage>
        <taxon>Bacteria</taxon>
        <taxon>Candidatus Berkelbacteria</taxon>
    </lineage>
</organism>
<dbReference type="GO" id="GO:0008168">
    <property type="term" value="F:methyltransferase activity"/>
    <property type="evidence" value="ECO:0007669"/>
    <property type="project" value="UniProtKB-KW"/>
</dbReference>
<accession>A0A554LK34</accession>
<evidence type="ECO:0000313" key="11">
    <source>
        <dbReference type="Proteomes" id="UP000315689"/>
    </source>
</evidence>
<keyword evidence="5 7" id="KW-1133">Transmembrane helix</keyword>
<comment type="similarity">
    <text evidence="2">Belongs to the peptidase A24 family.</text>
</comment>
<dbReference type="InterPro" id="IPR010627">
    <property type="entry name" value="Prepilin_pept_A24_N"/>
</dbReference>
<dbReference type="InterPro" id="IPR000045">
    <property type="entry name" value="Prepilin_IV_endopep_pep"/>
</dbReference>
<dbReference type="InterPro" id="IPR050882">
    <property type="entry name" value="Prepilin_peptidase/N-MTase"/>
</dbReference>
<dbReference type="Pfam" id="PF01478">
    <property type="entry name" value="Peptidase_A24"/>
    <property type="match status" value="1"/>
</dbReference>
<feature type="domain" description="Prepilin type IV endopeptidase peptidase" evidence="8">
    <location>
        <begin position="109"/>
        <end position="209"/>
    </location>
</feature>
<evidence type="ECO:0000256" key="2">
    <source>
        <dbReference type="ARBA" id="ARBA00005801"/>
    </source>
</evidence>
<feature type="transmembrane region" description="Helical" evidence="7">
    <location>
        <begin position="181"/>
        <end position="214"/>
    </location>
</feature>
<protein>
    <submittedName>
        <fullName evidence="10">Leader peptidase (Prepilin peptidase) / N-methyltransferase</fullName>
    </submittedName>
</protein>
<keyword evidence="10" id="KW-0489">Methyltransferase</keyword>
<feature type="transmembrane region" description="Helical" evidence="7">
    <location>
        <begin position="73"/>
        <end position="93"/>
    </location>
</feature>
<feature type="domain" description="Prepilin peptidase A24 N-terminal" evidence="9">
    <location>
        <begin position="10"/>
        <end position="91"/>
    </location>
</feature>
<dbReference type="PANTHER" id="PTHR30487">
    <property type="entry name" value="TYPE 4 PREPILIN-LIKE PROTEINS LEADER PEPTIDE-PROCESSING ENZYME"/>
    <property type="match status" value="1"/>
</dbReference>
<dbReference type="GO" id="GO:0032259">
    <property type="term" value="P:methylation"/>
    <property type="evidence" value="ECO:0007669"/>
    <property type="project" value="UniProtKB-KW"/>
</dbReference>
<evidence type="ECO:0000256" key="1">
    <source>
        <dbReference type="ARBA" id="ARBA00004651"/>
    </source>
</evidence>
<dbReference type="GO" id="GO:0004190">
    <property type="term" value="F:aspartic-type endopeptidase activity"/>
    <property type="evidence" value="ECO:0007669"/>
    <property type="project" value="InterPro"/>
</dbReference>
<feature type="transmembrane region" description="Helical" evidence="7">
    <location>
        <begin position="100"/>
        <end position="119"/>
    </location>
</feature>
<evidence type="ECO:0000256" key="6">
    <source>
        <dbReference type="ARBA" id="ARBA00023136"/>
    </source>
</evidence>
<gene>
    <name evidence="10" type="ORF">CEN89_217</name>
</gene>
<feature type="transmembrane region" description="Helical" evidence="7">
    <location>
        <begin position="125"/>
        <end position="144"/>
    </location>
</feature>
<feature type="transmembrane region" description="Helical" evidence="7">
    <location>
        <begin position="226"/>
        <end position="250"/>
    </location>
</feature>
<dbReference type="Proteomes" id="UP000315689">
    <property type="component" value="Unassembled WGS sequence"/>
</dbReference>
<evidence type="ECO:0000256" key="5">
    <source>
        <dbReference type="ARBA" id="ARBA00022989"/>
    </source>
</evidence>
<evidence type="ECO:0000256" key="3">
    <source>
        <dbReference type="ARBA" id="ARBA00022475"/>
    </source>
</evidence>
<dbReference type="AlphaFoldDB" id="A0A554LK34"/>
<comment type="subcellular location">
    <subcellularLocation>
        <location evidence="1">Cell membrane</location>
        <topology evidence="1">Multi-pass membrane protein</topology>
    </subcellularLocation>
</comment>
<evidence type="ECO:0000313" key="10">
    <source>
        <dbReference type="EMBL" id="TSC93207.1"/>
    </source>
</evidence>
<evidence type="ECO:0000259" key="9">
    <source>
        <dbReference type="Pfam" id="PF06750"/>
    </source>
</evidence>
<evidence type="ECO:0000256" key="4">
    <source>
        <dbReference type="ARBA" id="ARBA00022692"/>
    </source>
</evidence>
<sequence>MFADLIIIFIFGLGLGSFAGVIICRRKTPFLIVAKPSHCDYCKRKLGFLDLIPVVSFVLQKGKCHYCCKKISWFYPGVEILSGMAFAINWYFFKSQNQDISHLVLSNALIFILIIIAFIDFKQMIVPDSLVLIILLIALVKMFLGKTYLAGFEGLALAGGFLAVLAIAGRGNWMGWGDVKLAGALGIFLGFSGSLAMIFNAFIIGALVSVFLLIIKDKKLKDHIPFAPFIVIGAFLALWLDQIISNYVLWF</sequence>
<dbReference type="GO" id="GO:0005886">
    <property type="term" value="C:plasma membrane"/>
    <property type="evidence" value="ECO:0007669"/>
    <property type="project" value="UniProtKB-SubCell"/>
</dbReference>
<comment type="caution">
    <text evidence="10">The sequence shown here is derived from an EMBL/GenBank/DDBJ whole genome shotgun (WGS) entry which is preliminary data.</text>
</comment>
<feature type="transmembrane region" description="Helical" evidence="7">
    <location>
        <begin position="151"/>
        <end position="169"/>
    </location>
</feature>
<reference evidence="10 11" key="1">
    <citation type="submission" date="2017-07" db="EMBL/GenBank/DDBJ databases">
        <title>Mechanisms for carbon and nitrogen cycling indicate functional differentiation within the Candidate Phyla Radiation.</title>
        <authorList>
            <person name="Danczak R.E."/>
            <person name="Johnston M.D."/>
            <person name="Kenah C."/>
            <person name="Slattery M."/>
            <person name="Wrighton K.C."/>
            <person name="Wilkins M.J."/>
        </authorList>
    </citation>
    <scope>NUCLEOTIDE SEQUENCE [LARGE SCALE GENOMIC DNA]</scope>
    <source>
        <strain evidence="10">Licking1014_7</strain>
    </source>
</reference>
<dbReference type="Pfam" id="PF06750">
    <property type="entry name" value="A24_N_bact"/>
    <property type="match status" value="1"/>
</dbReference>
<name>A0A554LK34_9BACT</name>
<dbReference type="GO" id="GO:0006465">
    <property type="term" value="P:signal peptide processing"/>
    <property type="evidence" value="ECO:0007669"/>
    <property type="project" value="TreeGrafter"/>
</dbReference>